<keyword evidence="1" id="KW-0472">Membrane</keyword>
<comment type="caution">
    <text evidence="2">The sequence shown here is derived from an EMBL/GenBank/DDBJ whole genome shotgun (WGS) entry which is preliminary data.</text>
</comment>
<gene>
    <name evidence="2" type="ORF">GDO78_004247</name>
</gene>
<evidence type="ECO:0000256" key="1">
    <source>
        <dbReference type="SAM" id="Phobius"/>
    </source>
</evidence>
<sequence length="89" mass="9927">MKKNRRSAFPKPIYVACKIVPGISILVILAASGVRPRFRGQGAARHMWKSHGETKGLNCCTNHRQHYATGVWFGRTRLAPPCAQTLIQL</sequence>
<feature type="transmembrane region" description="Helical" evidence="1">
    <location>
        <begin position="12"/>
        <end position="31"/>
    </location>
</feature>
<protein>
    <submittedName>
        <fullName evidence="2">Uncharacterized protein</fullName>
    </submittedName>
</protein>
<accession>A0A8J6JZH4</accession>
<keyword evidence="1" id="KW-1133">Transmembrane helix</keyword>
<dbReference type="AlphaFoldDB" id="A0A8J6JZH4"/>
<organism evidence="2 3">
    <name type="scientific">Eleutherodactylus coqui</name>
    <name type="common">Puerto Rican coqui</name>
    <dbReference type="NCBI Taxonomy" id="57060"/>
    <lineage>
        <taxon>Eukaryota</taxon>
        <taxon>Metazoa</taxon>
        <taxon>Chordata</taxon>
        <taxon>Craniata</taxon>
        <taxon>Vertebrata</taxon>
        <taxon>Euteleostomi</taxon>
        <taxon>Amphibia</taxon>
        <taxon>Batrachia</taxon>
        <taxon>Anura</taxon>
        <taxon>Neobatrachia</taxon>
        <taxon>Hyloidea</taxon>
        <taxon>Eleutherodactylidae</taxon>
        <taxon>Eleutherodactylinae</taxon>
        <taxon>Eleutherodactylus</taxon>
        <taxon>Eleutherodactylus</taxon>
    </lineage>
</organism>
<reference evidence="2" key="1">
    <citation type="thesis" date="2020" institute="ProQuest LLC" country="789 East Eisenhower Parkway, Ann Arbor, MI, USA">
        <title>Comparative Genomics and Chromosome Evolution.</title>
        <authorList>
            <person name="Mudd A.B."/>
        </authorList>
    </citation>
    <scope>NUCLEOTIDE SEQUENCE</scope>
    <source>
        <strain evidence="2">HN-11 Male</strain>
        <tissue evidence="2">Kidney and liver</tissue>
    </source>
</reference>
<keyword evidence="1" id="KW-0812">Transmembrane</keyword>
<keyword evidence="3" id="KW-1185">Reference proteome</keyword>
<name>A0A8J6JZH4_ELECQ</name>
<evidence type="ECO:0000313" key="2">
    <source>
        <dbReference type="EMBL" id="KAG9473842.1"/>
    </source>
</evidence>
<evidence type="ECO:0000313" key="3">
    <source>
        <dbReference type="Proteomes" id="UP000770717"/>
    </source>
</evidence>
<dbReference type="Proteomes" id="UP000770717">
    <property type="component" value="Unassembled WGS sequence"/>
</dbReference>
<dbReference type="EMBL" id="WNTK01000013">
    <property type="protein sequence ID" value="KAG9473842.1"/>
    <property type="molecule type" value="Genomic_DNA"/>
</dbReference>
<proteinExistence type="predicted"/>